<dbReference type="EMBL" id="JAMXQU010000008">
    <property type="protein sequence ID" value="MCO6160495.1"/>
    <property type="molecule type" value="Genomic_DNA"/>
</dbReference>
<reference evidence="2 3" key="1">
    <citation type="submission" date="2022-06" db="EMBL/GenBank/DDBJ databases">
        <title>Whole-genome of Asaia lannensis strain LMG 27011T.</title>
        <authorList>
            <person name="Sombolestani A."/>
        </authorList>
    </citation>
    <scope>NUCLEOTIDE SEQUENCE [LARGE SCALE GENOMIC DNA]</scope>
    <source>
        <strain evidence="2 3">NBRC 102526</strain>
    </source>
</reference>
<proteinExistence type="predicted"/>
<evidence type="ECO:0000313" key="3">
    <source>
        <dbReference type="Proteomes" id="UP001523401"/>
    </source>
</evidence>
<organism evidence="2 3">
    <name type="scientific">Asaia lannensis NBRC 102526</name>
    <dbReference type="NCBI Taxonomy" id="1307926"/>
    <lineage>
        <taxon>Bacteria</taxon>
        <taxon>Pseudomonadati</taxon>
        <taxon>Pseudomonadota</taxon>
        <taxon>Alphaproteobacteria</taxon>
        <taxon>Acetobacterales</taxon>
        <taxon>Acetobacteraceae</taxon>
        <taxon>Asaia</taxon>
    </lineage>
</organism>
<evidence type="ECO:0000313" key="2">
    <source>
        <dbReference type="EMBL" id="MCO6160495.1"/>
    </source>
</evidence>
<comment type="caution">
    <text evidence="2">The sequence shown here is derived from an EMBL/GenBank/DDBJ whole genome shotgun (WGS) entry which is preliminary data.</text>
</comment>
<name>A0ABT1CI11_9PROT</name>
<sequence length="111" mass="11463">MKPGLTGLESASAFSLAPVSSTEPLIRQASLTVKAKAPVSRNGFTEAPLPDDDLDAPKERGNDGDATLRPDFFQRNHHQVGDALAGGAGANDQRRGHGSMAAGVAVAIPMD</sequence>
<feature type="region of interest" description="Disordered" evidence="1">
    <location>
        <begin position="36"/>
        <end position="70"/>
    </location>
</feature>
<dbReference type="Proteomes" id="UP001523401">
    <property type="component" value="Unassembled WGS sequence"/>
</dbReference>
<keyword evidence="3" id="KW-1185">Reference proteome</keyword>
<dbReference type="RefSeq" id="WP_252849581.1">
    <property type="nucleotide sequence ID" value="NZ_BAPW01000004.1"/>
</dbReference>
<feature type="compositionally biased region" description="Basic and acidic residues" evidence="1">
    <location>
        <begin position="55"/>
        <end position="70"/>
    </location>
</feature>
<protein>
    <submittedName>
        <fullName evidence="2">Uncharacterized protein</fullName>
    </submittedName>
</protein>
<gene>
    <name evidence="2" type="ORF">NF685_10690</name>
</gene>
<accession>A0ABT1CI11</accession>
<evidence type="ECO:0000256" key="1">
    <source>
        <dbReference type="SAM" id="MobiDB-lite"/>
    </source>
</evidence>